<evidence type="ECO:0000256" key="1">
    <source>
        <dbReference type="SAM" id="MobiDB-lite"/>
    </source>
</evidence>
<protein>
    <submittedName>
        <fullName evidence="2">Uncharacterized protein</fullName>
    </submittedName>
</protein>
<dbReference type="Proteomes" id="UP001519460">
    <property type="component" value="Unassembled WGS sequence"/>
</dbReference>
<sequence>MIRRVNELKAGVTETSQSGDLNKSPGHSFESDGFAPKSITSRKINTQLAPRHRDDPDREVSQGQAAAIMTFQQGLRQIASPESTKQASAPIKLYGNNLM</sequence>
<evidence type="ECO:0000313" key="3">
    <source>
        <dbReference type="Proteomes" id="UP001519460"/>
    </source>
</evidence>
<dbReference type="EMBL" id="JACVVK020000126">
    <property type="protein sequence ID" value="KAK7490520.1"/>
    <property type="molecule type" value="Genomic_DNA"/>
</dbReference>
<keyword evidence="3" id="KW-1185">Reference proteome</keyword>
<evidence type="ECO:0000313" key="2">
    <source>
        <dbReference type="EMBL" id="KAK7490520.1"/>
    </source>
</evidence>
<accession>A0ABD0KTL8</accession>
<proteinExistence type="predicted"/>
<gene>
    <name evidence="2" type="ORF">BaRGS_00018306</name>
</gene>
<comment type="caution">
    <text evidence="2">The sequence shown here is derived from an EMBL/GenBank/DDBJ whole genome shotgun (WGS) entry which is preliminary data.</text>
</comment>
<reference evidence="2 3" key="1">
    <citation type="journal article" date="2023" name="Sci. Data">
        <title>Genome assembly of the Korean intertidal mud-creeper Batillaria attramentaria.</title>
        <authorList>
            <person name="Patra A.K."/>
            <person name="Ho P.T."/>
            <person name="Jun S."/>
            <person name="Lee S.J."/>
            <person name="Kim Y."/>
            <person name="Won Y.J."/>
        </authorList>
    </citation>
    <scope>NUCLEOTIDE SEQUENCE [LARGE SCALE GENOMIC DNA]</scope>
    <source>
        <strain evidence="2">Wonlab-2016</strain>
    </source>
</reference>
<dbReference type="AlphaFoldDB" id="A0ABD0KTL8"/>
<feature type="region of interest" description="Disordered" evidence="1">
    <location>
        <begin position="1"/>
        <end position="62"/>
    </location>
</feature>
<feature type="compositionally biased region" description="Polar residues" evidence="1">
    <location>
        <begin position="38"/>
        <end position="48"/>
    </location>
</feature>
<name>A0ABD0KTL8_9CAEN</name>
<feature type="compositionally biased region" description="Basic and acidic residues" evidence="1">
    <location>
        <begin position="51"/>
        <end position="60"/>
    </location>
</feature>
<organism evidence="2 3">
    <name type="scientific">Batillaria attramentaria</name>
    <dbReference type="NCBI Taxonomy" id="370345"/>
    <lineage>
        <taxon>Eukaryota</taxon>
        <taxon>Metazoa</taxon>
        <taxon>Spiralia</taxon>
        <taxon>Lophotrochozoa</taxon>
        <taxon>Mollusca</taxon>
        <taxon>Gastropoda</taxon>
        <taxon>Caenogastropoda</taxon>
        <taxon>Sorbeoconcha</taxon>
        <taxon>Cerithioidea</taxon>
        <taxon>Batillariidae</taxon>
        <taxon>Batillaria</taxon>
    </lineage>
</organism>